<evidence type="ECO:0008006" key="6">
    <source>
        <dbReference type="Google" id="ProtNLM"/>
    </source>
</evidence>
<feature type="region of interest" description="Disordered" evidence="1">
    <location>
        <begin position="541"/>
        <end position="587"/>
    </location>
</feature>
<accession>A0A8J4CM09</accession>
<keyword evidence="5" id="KW-1185">Reference proteome</keyword>
<evidence type="ECO:0000313" key="4">
    <source>
        <dbReference type="EMBL" id="GIM05417.1"/>
    </source>
</evidence>
<dbReference type="Proteomes" id="UP000722791">
    <property type="component" value="Unassembled WGS sequence"/>
</dbReference>
<dbReference type="Gene3D" id="3.40.50.300">
    <property type="entry name" value="P-loop containing nucleotide triphosphate hydrolases"/>
    <property type="match status" value="1"/>
</dbReference>
<reference evidence="3" key="1">
    <citation type="journal article" date="2021" name="Proc. Natl. Acad. Sci. U.S.A.">
        <title>Three genomes in the algal genus Volvox reveal the fate of a haploid sex-determining region after a transition to homothallism.</title>
        <authorList>
            <person name="Yamamoto K."/>
            <person name="Hamaji T."/>
            <person name="Kawai-Toyooka H."/>
            <person name="Matsuzaki R."/>
            <person name="Takahashi F."/>
            <person name="Nishimura Y."/>
            <person name="Kawachi M."/>
            <person name="Noguchi H."/>
            <person name="Minakuchi Y."/>
            <person name="Umen J.G."/>
            <person name="Toyoda A."/>
            <person name="Nozaki H."/>
        </authorList>
    </citation>
    <scope>NUCLEOTIDE SEQUENCE</scope>
    <source>
        <strain evidence="4">NIES-3785</strain>
        <strain evidence="3">NIES-3786</strain>
    </source>
</reference>
<feature type="compositionally biased region" description="Low complexity" evidence="1">
    <location>
        <begin position="104"/>
        <end position="120"/>
    </location>
</feature>
<dbReference type="InterPro" id="IPR027417">
    <property type="entry name" value="P-loop_NTPase"/>
</dbReference>
<dbReference type="EMBL" id="BNCQ01000018">
    <property type="protein sequence ID" value="GIM05417.1"/>
    <property type="molecule type" value="Genomic_DNA"/>
</dbReference>
<evidence type="ECO:0000313" key="3">
    <source>
        <dbReference type="EMBL" id="GIL85045.1"/>
    </source>
</evidence>
<dbReference type="OrthoDB" id="546053at2759"/>
<dbReference type="EMBL" id="BNCP01000031">
    <property type="protein sequence ID" value="GIL85045.1"/>
    <property type="molecule type" value="Genomic_DNA"/>
</dbReference>
<evidence type="ECO:0000256" key="2">
    <source>
        <dbReference type="SAM" id="SignalP"/>
    </source>
</evidence>
<dbReference type="AlphaFoldDB" id="A0A8J4CM09"/>
<feature type="compositionally biased region" description="Pro residues" evidence="1">
    <location>
        <begin position="578"/>
        <end position="587"/>
    </location>
</feature>
<name>A0A8J4CM09_9CHLO</name>
<proteinExistence type="predicted"/>
<feature type="compositionally biased region" description="Pro residues" evidence="1">
    <location>
        <begin position="562"/>
        <end position="571"/>
    </location>
</feature>
<gene>
    <name evidence="3" type="ORF">Vretifemale_13671</name>
    <name evidence="4" type="ORF">Vretimale_9920</name>
</gene>
<sequence length="587" mass="64878">MAFAVFIMLLFMPMCLTQEDSAQKIVPSSDNTVAAALKLSLSPTHLYASHEGARLHPNATTLINTLMDLVELPYVEQHWQGKRGDLQSLKELIRSGRALFPLSEEQQQQQQQQEQKQQVQQEEENQGSGELSSWLTAVERCITAVQEGPSYPLLRRVLSALLLETWLAAGSSWSEAHDAVARRILLKLYDLHAVSARQKSAVEYYHFSKAAGTSMCVTSAAAGCTTFSVKEQYTCLVPEFGDGPRWINRKAHNSRCRRVLPGFSQCLTKLYTKLAKWGLRYNTRSAVVGCEERAAWLSDRGFNFYASEYTLRGRSGNVTAPPALCSGFLNLAVVRDPLSRIYSHMRYVVQTTYDWMGERTADYMHNMTLQDWRRLLPAVFDNYYIRGLLGEEGFYARTGALNDSVHLPAARSVISAMDVVLILEDPEALLQLGHAWGLGWPRTFTHAAGRSSSRLHKDVARIISTVVPMGEAAMELATANSLDGQLYDFAVLMSRLDSVVWAVAEAAGLSPPAAAISYPDGDRPMGHSAHGFGISHGHGHVYSRSSSSSNDRIPCGYVAPKWPKPPSPPMAPNATDWAPPPPPPDPT</sequence>
<comment type="caution">
    <text evidence="3">The sequence shown here is derived from an EMBL/GenBank/DDBJ whole genome shotgun (WGS) entry which is preliminary data.</text>
</comment>
<protein>
    <recommendedName>
        <fullName evidence="6">Sulfotransferase</fullName>
    </recommendedName>
</protein>
<feature type="region of interest" description="Disordered" evidence="1">
    <location>
        <begin position="104"/>
        <end position="130"/>
    </location>
</feature>
<dbReference type="Proteomes" id="UP000747110">
    <property type="component" value="Unassembled WGS sequence"/>
</dbReference>
<feature type="chain" id="PRO_5036271572" description="Sulfotransferase" evidence="2">
    <location>
        <begin position="18"/>
        <end position="587"/>
    </location>
</feature>
<keyword evidence="2" id="KW-0732">Signal</keyword>
<evidence type="ECO:0000256" key="1">
    <source>
        <dbReference type="SAM" id="MobiDB-lite"/>
    </source>
</evidence>
<feature type="signal peptide" evidence="2">
    <location>
        <begin position="1"/>
        <end position="17"/>
    </location>
</feature>
<evidence type="ECO:0000313" key="5">
    <source>
        <dbReference type="Proteomes" id="UP000747110"/>
    </source>
</evidence>
<organism evidence="3 5">
    <name type="scientific">Volvox reticuliferus</name>
    <dbReference type="NCBI Taxonomy" id="1737510"/>
    <lineage>
        <taxon>Eukaryota</taxon>
        <taxon>Viridiplantae</taxon>
        <taxon>Chlorophyta</taxon>
        <taxon>core chlorophytes</taxon>
        <taxon>Chlorophyceae</taxon>
        <taxon>CS clade</taxon>
        <taxon>Chlamydomonadales</taxon>
        <taxon>Volvocaceae</taxon>
        <taxon>Volvox</taxon>
    </lineage>
</organism>